<dbReference type="EMBL" id="FQZP01000003">
    <property type="protein sequence ID" value="SHI48750.1"/>
    <property type="molecule type" value="Genomic_DNA"/>
</dbReference>
<evidence type="ECO:0000256" key="1">
    <source>
        <dbReference type="ARBA" id="ARBA00022448"/>
    </source>
</evidence>
<dbReference type="AlphaFoldDB" id="A0A1M6BIZ3"/>
<dbReference type="InterPro" id="IPR002843">
    <property type="entry name" value="ATPase_V0-cplx_csu/dsu"/>
</dbReference>
<name>A0A1M6BIZ3_9FIRM</name>
<protein>
    <submittedName>
        <fullName evidence="3">V/A-type H+-transporting ATPase subunit C</fullName>
    </submittedName>
</protein>
<dbReference type="InterPro" id="IPR050873">
    <property type="entry name" value="V-ATPase_V0D/AC39_subunit"/>
</dbReference>
<keyword evidence="2" id="KW-0406">Ion transport</keyword>
<dbReference type="Proteomes" id="UP000324781">
    <property type="component" value="Unassembled WGS sequence"/>
</dbReference>
<dbReference type="InterPro" id="IPR036079">
    <property type="entry name" value="ATPase_csu/dsu_sf"/>
</dbReference>
<organism evidence="3 4">
    <name type="scientific">Thermoclostridium caenicola</name>
    <dbReference type="NCBI Taxonomy" id="659425"/>
    <lineage>
        <taxon>Bacteria</taxon>
        <taxon>Bacillati</taxon>
        <taxon>Bacillota</taxon>
        <taxon>Clostridia</taxon>
        <taxon>Eubacteriales</taxon>
        <taxon>Oscillospiraceae</taxon>
        <taxon>Thermoclostridium</taxon>
    </lineage>
</organism>
<dbReference type="InterPro" id="IPR044911">
    <property type="entry name" value="V-type_ATPase_csu/dsu_dom_3"/>
</dbReference>
<dbReference type="PANTHER" id="PTHR38682">
    <property type="entry name" value="V-TYPE ATP SYNTHASE SUBUNIT C"/>
    <property type="match status" value="1"/>
</dbReference>
<keyword evidence="4" id="KW-1185">Reference proteome</keyword>
<dbReference type="GO" id="GO:0046961">
    <property type="term" value="F:proton-transporting ATPase activity, rotational mechanism"/>
    <property type="evidence" value="ECO:0007669"/>
    <property type="project" value="InterPro"/>
</dbReference>
<dbReference type="PANTHER" id="PTHR38682:SF1">
    <property type="entry name" value="V-TYPE ATP SYNTHASE SUBUNIT C"/>
    <property type="match status" value="1"/>
</dbReference>
<dbReference type="Gene3D" id="1.10.132.50">
    <property type="entry name" value="ATP synthase (C/AC39) subunit, domain 3"/>
    <property type="match status" value="3"/>
</dbReference>
<dbReference type="SUPFAM" id="SSF103486">
    <property type="entry name" value="V-type ATP synthase subunit C"/>
    <property type="match status" value="1"/>
</dbReference>
<sequence length="357" mass="41575">MLLSAIKYGAVSGKTRAMAGKLLKPHDYQEIMLKRSVNEVAAYLKYNTHYSAVLADVNEADIHRGQLENILRHEYINDYVKLMRFSSGSQKAFVNLLYMKMEIESIKLLMRLFEAGNADQSFLEESLPFLSRNEELDIPKLALSKSLEEFLAGLKGTDYAEVMRPYVAVGQDTRLFHLEMALDLYYFRKVQEMASGLLHGEDKRLALEFNGIEIDVFNIFWIYRIKAFYHFDKELIYTYIVPYYYRIKRTTIDDLVAAKNLDEFRQVLERTSYARLFDGEGPGAYERRYGEFLYELHRKRFVHQSFSIACIISYLKLKEFELNNIISIIEGIRYKLAPEEIRKFVTGTGFGSSGREG</sequence>
<dbReference type="Pfam" id="PF01992">
    <property type="entry name" value="vATP-synt_AC39"/>
    <property type="match status" value="1"/>
</dbReference>
<dbReference type="RefSeq" id="WP_188118310.1">
    <property type="nucleotide sequence ID" value="NZ_FQZP01000003.1"/>
</dbReference>
<reference evidence="3 4" key="1">
    <citation type="submission" date="2016-11" db="EMBL/GenBank/DDBJ databases">
        <authorList>
            <person name="Varghese N."/>
            <person name="Submissions S."/>
        </authorList>
    </citation>
    <scope>NUCLEOTIDE SEQUENCE [LARGE SCALE GENOMIC DNA]</scope>
    <source>
        <strain evidence="3 4">DSM 19027</strain>
    </source>
</reference>
<keyword evidence="1" id="KW-0813">Transport</keyword>
<proteinExistence type="predicted"/>
<evidence type="ECO:0000313" key="4">
    <source>
        <dbReference type="Proteomes" id="UP000324781"/>
    </source>
</evidence>
<evidence type="ECO:0000256" key="2">
    <source>
        <dbReference type="ARBA" id="ARBA00023065"/>
    </source>
</evidence>
<evidence type="ECO:0000313" key="3">
    <source>
        <dbReference type="EMBL" id="SHI48750.1"/>
    </source>
</evidence>
<accession>A0A1M6BIZ3</accession>
<gene>
    <name evidence="3" type="ORF">SAMN05444373_100327</name>
</gene>